<reference evidence="19 20" key="1">
    <citation type="submission" date="2016-10" db="EMBL/GenBank/DDBJ databases">
        <authorList>
            <person name="de Groot N.N."/>
        </authorList>
    </citation>
    <scope>NUCLEOTIDE SEQUENCE [LARGE SCALE GENOMIC DNA]</scope>
    <source>
        <strain evidence="19 20">IBRC-M 10780</strain>
    </source>
</reference>
<evidence type="ECO:0000256" key="9">
    <source>
        <dbReference type="ARBA" id="ARBA00023053"/>
    </source>
</evidence>
<evidence type="ECO:0000259" key="17">
    <source>
        <dbReference type="Pfam" id="PF13244"/>
    </source>
</evidence>
<feature type="transmembrane region" description="Helical" evidence="14">
    <location>
        <begin position="29"/>
        <end position="47"/>
    </location>
</feature>
<proteinExistence type="inferred from homology"/>
<feature type="transmembrane region" description="Helical" evidence="14">
    <location>
        <begin position="656"/>
        <end position="675"/>
    </location>
</feature>
<comment type="similarity">
    <text evidence="2">Belongs to the CPA3 antiporters (TC 2.A.63) subunit A family.</text>
</comment>
<evidence type="ECO:0000256" key="12">
    <source>
        <dbReference type="ARBA" id="ARBA00023201"/>
    </source>
</evidence>
<keyword evidence="9" id="KW-0915">Sodium</keyword>
<dbReference type="InterPro" id="IPR001750">
    <property type="entry name" value="ND/Mrp_TM"/>
</dbReference>
<dbReference type="Pfam" id="PF00361">
    <property type="entry name" value="Proton_antipo_M"/>
    <property type="match status" value="1"/>
</dbReference>
<evidence type="ECO:0000256" key="8">
    <source>
        <dbReference type="ARBA" id="ARBA00022989"/>
    </source>
</evidence>
<name>A0A1I0FV33_9BACI</name>
<feature type="transmembrane region" description="Helical" evidence="14">
    <location>
        <begin position="695"/>
        <end position="713"/>
    </location>
</feature>
<feature type="transmembrane region" description="Helical" evidence="14">
    <location>
        <begin position="750"/>
        <end position="768"/>
    </location>
</feature>
<dbReference type="Pfam" id="PF13244">
    <property type="entry name" value="MbhD"/>
    <property type="match status" value="1"/>
</dbReference>
<feature type="transmembrane region" description="Helical" evidence="14">
    <location>
        <begin position="239"/>
        <end position="260"/>
    </location>
</feature>
<keyword evidence="7" id="KW-0375">Hydrogen ion transport</keyword>
<keyword evidence="5" id="KW-1003">Cell membrane</keyword>
<dbReference type="GO" id="GO:0015297">
    <property type="term" value="F:antiporter activity"/>
    <property type="evidence" value="ECO:0007669"/>
    <property type="project" value="UniProtKB-KW"/>
</dbReference>
<feature type="transmembrane region" description="Helical" evidence="14">
    <location>
        <begin position="414"/>
        <end position="435"/>
    </location>
</feature>
<keyword evidence="8 14" id="KW-1133">Transmembrane helix</keyword>
<feature type="domain" description="NADH:quinone oxidoreductase/Mrp antiporter transmembrane" evidence="15">
    <location>
        <begin position="123"/>
        <end position="404"/>
    </location>
</feature>
<evidence type="ECO:0000256" key="5">
    <source>
        <dbReference type="ARBA" id="ARBA00022475"/>
    </source>
</evidence>
<evidence type="ECO:0000256" key="11">
    <source>
        <dbReference type="ARBA" id="ARBA00023136"/>
    </source>
</evidence>
<evidence type="ECO:0000313" key="19">
    <source>
        <dbReference type="EMBL" id="SET62166.1"/>
    </source>
</evidence>
<dbReference type="PRINTS" id="PR01435">
    <property type="entry name" value="NPOXDRDTASE5"/>
</dbReference>
<keyword evidence="11 14" id="KW-0472">Membrane</keyword>
<gene>
    <name evidence="19" type="ORF">SAMN05216389_11765</name>
</gene>
<feature type="transmembrane region" description="Helical" evidence="14">
    <location>
        <begin position="128"/>
        <end position="149"/>
    </location>
</feature>
<dbReference type="GO" id="GO:0005886">
    <property type="term" value="C:plasma membrane"/>
    <property type="evidence" value="ECO:0007669"/>
    <property type="project" value="UniProtKB-SubCell"/>
</dbReference>
<evidence type="ECO:0000256" key="14">
    <source>
        <dbReference type="SAM" id="Phobius"/>
    </source>
</evidence>
<feature type="transmembrane region" description="Helical" evidence="14">
    <location>
        <begin position="202"/>
        <end position="227"/>
    </location>
</feature>
<feature type="transmembrane region" description="Helical" evidence="14">
    <location>
        <begin position="607"/>
        <end position="625"/>
    </location>
</feature>
<feature type="transmembrane region" description="Helical" evidence="14">
    <location>
        <begin position="632"/>
        <end position="650"/>
    </location>
</feature>
<feature type="domain" description="MrpA C-terminal/MbhD" evidence="17">
    <location>
        <begin position="614"/>
        <end position="679"/>
    </location>
</feature>
<evidence type="ECO:0000256" key="10">
    <source>
        <dbReference type="ARBA" id="ARBA00023065"/>
    </source>
</evidence>
<feature type="transmembrane region" description="Helical" evidence="14">
    <location>
        <begin position="266"/>
        <end position="287"/>
    </location>
</feature>
<keyword evidence="10" id="KW-0406">Ion transport</keyword>
<dbReference type="OrthoDB" id="9807568at2"/>
<evidence type="ECO:0000259" key="18">
    <source>
        <dbReference type="Pfam" id="PF20501"/>
    </source>
</evidence>
<dbReference type="InterPro" id="IPR001516">
    <property type="entry name" value="Proton_antipo_N"/>
</dbReference>
<dbReference type="PRINTS" id="PR01434">
    <property type="entry name" value="NADHDHGNASE5"/>
</dbReference>
<evidence type="ECO:0000256" key="4">
    <source>
        <dbReference type="ARBA" id="ARBA00022449"/>
    </source>
</evidence>
<feature type="domain" description="MrpA C-terminal/MbhE" evidence="18">
    <location>
        <begin position="691"/>
        <end position="769"/>
    </location>
</feature>
<dbReference type="Pfam" id="PF20501">
    <property type="entry name" value="MbhE"/>
    <property type="match status" value="1"/>
</dbReference>
<feature type="domain" description="NADH-Ubiquinone oxidoreductase (complex I) chain 5 N-terminal" evidence="16">
    <location>
        <begin position="60"/>
        <end position="107"/>
    </location>
</feature>
<feature type="transmembrane region" description="Helical" evidence="14">
    <location>
        <begin position="506"/>
        <end position="525"/>
    </location>
</feature>
<organism evidence="19 20">
    <name type="scientific">Oceanobacillus limi</name>
    <dbReference type="NCBI Taxonomy" id="930131"/>
    <lineage>
        <taxon>Bacteria</taxon>
        <taxon>Bacillati</taxon>
        <taxon>Bacillota</taxon>
        <taxon>Bacilli</taxon>
        <taxon>Bacillales</taxon>
        <taxon>Bacillaceae</taxon>
        <taxon>Oceanobacillus</taxon>
    </lineage>
</organism>
<dbReference type="InterPro" id="IPR050616">
    <property type="entry name" value="CPA3_Na-H_Antiporter_A"/>
</dbReference>
<dbReference type="NCBIfam" id="NF009285">
    <property type="entry name" value="PRK12645.1"/>
    <property type="match status" value="1"/>
</dbReference>
<evidence type="ECO:0000256" key="2">
    <source>
        <dbReference type="ARBA" id="ARBA00008483"/>
    </source>
</evidence>
<evidence type="ECO:0000259" key="16">
    <source>
        <dbReference type="Pfam" id="PF00662"/>
    </source>
</evidence>
<protein>
    <submittedName>
        <fullName evidence="19">Multisubunit sodium/proton antiporter, MrpA subunit</fullName>
    </submittedName>
</protein>
<keyword evidence="20" id="KW-1185">Reference proteome</keyword>
<evidence type="ECO:0000259" key="15">
    <source>
        <dbReference type="Pfam" id="PF00361"/>
    </source>
</evidence>
<evidence type="ECO:0000256" key="7">
    <source>
        <dbReference type="ARBA" id="ARBA00022781"/>
    </source>
</evidence>
<dbReference type="NCBIfam" id="TIGR00940">
    <property type="entry name" value="2a6301s01"/>
    <property type="match status" value="1"/>
</dbReference>
<dbReference type="GO" id="GO:1902600">
    <property type="term" value="P:proton transmembrane transport"/>
    <property type="evidence" value="ECO:0007669"/>
    <property type="project" value="UniProtKB-KW"/>
</dbReference>
<feature type="transmembrane region" description="Helical" evidence="14">
    <location>
        <begin position="161"/>
        <end position="182"/>
    </location>
</feature>
<keyword evidence="12" id="KW-0739">Sodium transport</keyword>
<dbReference type="AlphaFoldDB" id="A0A1I0FV33"/>
<dbReference type="GO" id="GO:0006814">
    <property type="term" value="P:sodium ion transport"/>
    <property type="evidence" value="ECO:0007669"/>
    <property type="project" value="UniProtKB-KW"/>
</dbReference>
<feature type="transmembrane region" description="Helical" evidence="14">
    <location>
        <begin position="77"/>
        <end position="97"/>
    </location>
</feature>
<evidence type="ECO:0000256" key="1">
    <source>
        <dbReference type="ARBA" id="ARBA00004651"/>
    </source>
</evidence>
<dbReference type="RefSeq" id="WP_090871584.1">
    <property type="nucleotide sequence ID" value="NZ_FOHE01000017.1"/>
</dbReference>
<feature type="transmembrane region" description="Helical" evidence="14">
    <location>
        <begin position="104"/>
        <end position="122"/>
    </location>
</feature>
<dbReference type="InterPro" id="IPR005663">
    <property type="entry name" value="MrpA/MnhA1/PhaAB"/>
</dbReference>
<feature type="transmembrane region" description="Helical" evidence="14">
    <location>
        <begin position="294"/>
        <end position="313"/>
    </location>
</feature>
<dbReference type="InterPro" id="IPR025383">
    <property type="entry name" value="MrpA_C/MbhD"/>
</dbReference>
<evidence type="ECO:0000256" key="3">
    <source>
        <dbReference type="ARBA" id="ARBA00022448"/>
    </source>
</evidence>
<keyword evidence="4" id="KW-0050">Antiport</keyword>
<sequence>MLFAVLLPLLFAILVPMLSKWKHKIHTGIFVFFIPFLIFLYFIRFVGNDFTPVRQVYNWIPSLGINFDFYLDGLSLLFVLLISGIGSLVVFYSIYYLHVSERLGSFYVYLLMFMTAMLGVVLSDNLFVLYTFWELTSISSFLLIGYWHYRERSRYGAQKSMLITVFGGLSMLGGFILLTVITGTTSIQEMITQTDLILSSDYLPLIMGLILLGAFTKSAQFPFHIWLPDAMEAPTPVSAYLHSATMVKAGIFLVARFSPIFATYEWFFIIVSIVGIATLCWASYMAVRQTDLKGILAFSTISQLGMIMAMLGFGTKAAIFAAIFHILNHATFKGSLFMVAGIIDHETGTRDIRRLGGLLTVMPITATLAVFGTFSMAGIPLPFLNGFYSKEMFFEATLHLNEVVNPIANVIIPLIPYLAVFGSIFTFVYSMYFFFGVFTGPKQFDKLKIKPHEAPIGMLVSPIILVVGVVFIGLFPNSVNGTFLIHAAEAVNNAVEIKDIHFWHGWIPPLFMSLAVVGIGALLYLTREKWSNVYHVLPGKMSMNKVYDGLVKNVDTFSTRLTNTYMTGSLKTYMSIILGTIIFVTFIVMISTNGFNMEFNNLAEVTWIELAVVVIIIIAALATMFTTSKLGAILITGVVGYGVATLFVIYRAPDLALTQLVIETVSVALFLLCFYHLPKLEKRKESTGSKLNNMIISIGFGALMTLIAISAHSTEWFDPISDYFIETAYKLGGGHNVVNVILVDMRGLDTLFEIAVLGIAALAIFSLIKLRKDKEAE</sequence>
<dbReference type="EMBL" id="FOHE01000017">
    <property type="protein sequence ID" value="SET62166.1"/>
    <property type="molecule type" value="Genomic_DNA"/>
</dbReference>
<dbReference type="Pfam" id="PF00662">
    <property type="entry name" value="Proton_antipo_N"/>
    <property type="match status" value="1"/>
</dbReference>
<evidence type="ECO:0000313" key="20">
    <source>
        <dbReference type="Proteomes" id="UP000198618"/>
    </source>
</evidence>
<feature type="transmembrane region" description="Helical" evidence="14">
    <location>
        <begin position="319"/>
        <end position="343"/>
    </location>
</feature>
<dbReference type="PANTHER" id="PTHR43373">
    <property type="entry name" value="NA(+)/H(+) ANTIPORTER SUBUNIT"/>
    <property type="match status" value="1"/>
</dbReference>
<keyword evidence="3" id="KW-0813">Transport</keyword>
<feature type="transmembrane region" description="Helical" evidence="14">
    <location>
        <begin position="456"/>
        <end position="475"/>
    </location>
</feature>
<evidence type="ECO:0000256" key="13">
    <source>
        <dbReference type="RuleBase" id="RU000320"/>
    </source>
</evidence>
<dbReference type="Proteomes" id="UP000198618">
    <property type="component" value="Unassembled WGS sequence"/>
</dbReference>
<evidence type="ECO:0000256" key="6">
    <source>
        <dbReference type="ARBA" id="ARBA00022692"/>
    </source>
</evidence>
<keyword evidence="6 13" id="KW-0812">Transmembrane</keyword>
<dbReference type="InterPro" id="IPR046806">
    <property type="entry name" value="MrpA_C/MbhE"/>
</dbReference>
<feature type="transmembrane region" description="Helical" evidence="14">
    <location>
        <begin position="573"/>
        <end position="595"/>
    </location>
</feature>
<feature type="transmembrane region" description="Helical" evidence="14">
    <location>
        <begin position="355"/>
        <end position="379"/>
    </location>
</feature>
<comment type="subcellular location">
    <subcellularLocation>
        <location evidence="1">Cell membrane</location>
        <topology evidence="1">Multi-pass membrane protein</topology>
    </subcellularLocation>
    <subcellularLocation>
        <location evidence="13">Membrane</location>
        <topology evidence="13">Multi-pass membrane protein</topology>
    </subcellularLocation>
</comment>
<dbReference type="STRING" id="930131.SAMN05216389_11765"/>
<accession>A0A1I0FV33</accession>
<dbReference type="PANTHER" id="PTHR43373:SF1">
    <property type="entry name" value="NA(+)_H(+) ANTIPORTER SUBUNIT A"/>
    <property type="match status" value="1"/>
</dbReference>